<protein>
    <submittedName>
        <fullName evidence="1">Uncharacterized protein</fullName>
    </submittedName>
</protein>
<reference evidence="1" key="1">
    <citation type="journal article" date="2023" name="G3 (Bethesda)">
        <title>Whole genome assembly and annotation of the endangered Caribbean coral Acropora cervicornis.</title>
        <authorList>
            <person name="Selwyn J.D."/>
            <person name="Vollmer S.V."/>
        </authorList>
    </citation>
    <scope>NUCLEOTIDE SEQUENCE</scope>
    <source>
        <strain evidence="1">K2</strain>
    </source>
</reference>
<name>A0AAD9V1N9_ACRCE</name>
<reference evidence="1" key="2">
    <citation type="journal article" date="2023" name="Science">
        <title>Genomic signatures of disease resistance in endangered staghorn corals.</title>
        <authorList>
            <person name="Vollmer S.V."/>
            <person name="Selwyn J.D."/>
            <person name="Despard B.A."/>
            <person name="Roesel C.L."/>
        </authorList>
    </citation>
    <scope>NUCLEOTIDE SEQUENCE</scope>
    <source>
        <strain evidence="1">K2</strain>
    </source>
</reference>
<accession>A0AAD9V1N9</accession>
<dbReference type="AlphaFoldDB" id="A0AAD9V1N9"/>
<sequence length="390" mass="44272">MPSRRSRSYTISGALEALNRIWLSLVAYMESRPNNDDQARGLRKSLREFKSVASLCMMMDSHSNFYEHGFTEKTCRSFFSSGNELETLLAYYGTAKKTQSGDVVPVIVDTENCRIEWKFAKVLLEGVVGDIYNRENVNSPFQKVHPTEIMLELLRLTPFNNSYNLSKHPIVLLPWETCESPRQKERKILQQIVIASTRKFSGRPWFSASLRCHNPANCVQITSGPTFAKRKGSPTACVPSLFVSNVLSLAPKVDELRRAVMHANLDLVRITELWLTRHIHDKTVIGLSLRFWSDSPEVTTFSKKKFNHLSFCWKLRLYVVYASNKRSPMIKFVQLTCISWLRLTSPPILSVLKAVVTGATTALISPSAKSSFDEYLLPGCRTVLVWNLAA</sequence>
<evidence type="ECO:0000313" key="1">
    <source>
        <dbReference type="EMBL" id="KAK2558034.1"/>
    </source>
</evidence>
<keyword evidence="2" id="KW-1185">Reference proteome</keyword>
<proteinExistence type="predicted"/>
<gene>
    <name evidence="1" type="ORF">P5673_019602</name>
</gene>
<comment type="caution">
    <text evidence="1">The sequence shown here is derived from an EMBL/GenBank/DDBJ whole genome shotgun (WGS) entry which is preliminary data.</text>
</comment>
<organism evidence="1 2">
    <name type="scientific">Acropora cervicornis</name>
    <name type="common">Staghorn coral</name>
    <dbReference type="NCBI Taxonomy" id="6130"/>
    <lineage>
        <taxon>Eukaryota</taxon>
        <taxon>Metazoa</taxon>
        <taxon>Cnidaria</taxon>
        <taxon>Anthozoa</taxon>
        <taxon>Hexacorallia</taxon>
        <taxon>Scleractinia</taxon>
        <taxon>Astrocoeniina</taxon>
        <taxon>Acroporidae</taxon>
        <taxon>Acropora</taxon>
    </lineage>
</organism>
<dbReference type="Proteomes" id="UP001249851">
    <property type="component" value="Unassembled WGS sequence"/>
</dbReference>
<dbReference type="EMBL" id="JARQWQ010000046">
    <property type="protein sequence ID" value="KAK2558034.1"/>
    <property type="molecule type" value="Genomic_DNA"/>
</dbReference>
<evidence type="ECO:0000313" key="2">
    <source>
        <dbReference type="Proteomes" id="UP001249851"/>
    </source>
</evidence>